<protein>
    <submittedName>
        <fullName evidence="1">Uncharacterized protein</fullName>
    </submittedName>
</protein>
<gene>
    <name evidence="1" type="ORF">METZ01_LOCUS252331</name>
</gene>
<evidence type="ECO:0000313" key="1">
    <source>
        <dbReference type="EMBL" id="SVB99477.1"/>
    </source>
</evidence>
<sequence length="89" mass="10640">KNLWLNNVKNIFSENHSFQNRLNASYCLYGLCWCLIQLNVFYKKNGEINKNLVSKEQDHLEKKQAEKLTNSKRLLKHLNETYKHGLPYE</sequence>
<dbReference type="AlphaFoldDB" id="A0A382IJT0"/>
<feature type="non-terminal residue" evidence="1">
    <location>
        <position position="1"/>
    </location>
</feature>
<dbReference type="EMBL" id="UINC01067633">
    <property type="protein sequence ID" value="SVB99477.1"/>
    <property type="molecule type" value="Genomic_DNA"/>
</dbReference>
<proteinExistence type="predicted"/>
<reference evidence="1" key="1">
    <citation type="submission" date="2018-05" db="EMBL/GenBank/DDBJ databases">
        <authorList>
            <person name="Lanie J.A."/>
            <person name="Ng W.-L."/>
            <person name="Kazmierczak K.M."/>
            <person name="Andrzejewski T.M."/>
            <person name="Davidsen T.M."/>
            <person name="Wayne K.J."/>
            <person name="Tettelin H."/>
            <person name="Glass J.I."/>
            <person name="Rusch D."/>
            <person name="Podicherti R."/>
            <person name="Tsui H.-C.T."/>
            <person name="Winkler M.E."/>
        </authorList>
    </citation>
    <scope>NUCLEOTIDE SEQUENCE</scope>
</reference>
<name>A0A382IJT0_9ZZZZ</name>
<accession>A0A382IJT0</accession>
<organism evidence="1">
    <name type="scientific">marine metagenome</name>
    <dbReference type="NCBI Taxonomy" id="408172"/>
    <lineage>
        <taxon>unclassified sequences</taxon>
        <taxon>metagenomes</taxon>
        <taxon>ecological metagenomes</taxon>
    </lineage>
</organism>